<feature type="compositionally biased region" description="Basic and acidic residues" evidence="2">
    <location>
        <begin position="125"/>
        <end position="143"/>
    </location>
</feature>
<evidence type="ECO:0000256" key="1">
    <source>
        <dbReference type="ARBA" id="ARBA00011069"/>
    </source>
</evidence>
<dbReference type="GO" id="GO:0000398">
    <property type="term" value="P:mRNA splicing, via spliceosome"/>
    <property type="evidence" value="ECO:0007669"/>
    <property type="project" value="TreeGrafter"/>
</dbReference>
<protein>
    <submittedName>
        <fullName evidence="3">Cwc26p</fullName>
    </submittedName>
</protein>
<dbReference type="GO" id="GO:0005684">
    <property type="term" value="C:U2-type spliceosomal complex"/>
    <property type="evidence" value="ECO:0007669"/>
    <property type="project" value="TreeGrafter"/>
</dbReference>
<name>A0A2N1JAY4_9BASI</name>
<gene>
    <name evidence="3" type="primary">CWC26</name>
    <name evidence="3" type="ORF">MVES_002552</name>
</gene>
<organism evidence="3 4">
    <name type="scientific">Malassezia vespertilionis</name>
    <dbReference type="NCBI Taxonomy" id="2020962"/>
    <lineage>
        <taxon>Eukaryota</taxon>
        <taxon>Fungi</taxon>
        <taxon>Dikarya</taxon>
        <taxon>Basidiomycota</taxon>
        <taxon>Ustilaginomycotina</taxon>
        <taxon>Malasseziomycetes</taxon>
        <taxon>Malasseziales</taxon>
        <taxon>Malasseziaceae</taxon>
        <taxon>Malassezia</taxon>
    </lineage>
</organism>
<dbReference type="STRING" id="2020962.A0A2N1JAY4"/>
<feature type="compositionally biased region" description="Low complexity" evidence="2">
    <location>
        <begin position="144"/>
        <end position="157"/>
    </location>
</feature>
<evidence type="ECO:0000313" key="3">
    <source>
        <dbReference type="EMBL" id="PKI83711.1"/>
    </source>
</evidence>
<feature type="compositionally biased region" description="Acidic residues" evidence="2">
    <location>
        <begin position="62"/>
        <end position="72"/>
    </location>
</feature>
<evidence type="ECO:0000313" key="4">
    <source>
        <dbReference type="Proteomes" id="UP000232875"/>
    </source>
</evidence>
<feature type="compositionally biased region" description="Basic and acidic residues" evidence="2">
    <location>
        <begin position="22"/>
        <end position="32"/>
    </location>
</feature>
<sequence>MPDPALQRYLAEHYISGPKSDAILKRYGDDGQKKKKRKKREGADGGGLLIQDEATVWFGEEAPAEEDEEEGVAPDFSISDVSVPSTSSKPSGWKSVRAAGPDVAQAQETPAQAPVPIKAGLMSREAIKAQREAREAQHAHETQSAEAHAAAQEAETTVYRDAQGRRINVEDEETRIRAEQLEAERKDKERKVWGQGVVQRRAKHAQQAEQQAVQEEGVVRHADDARMNDILKEQIHPDDPAKHFLTRRAGRRAVRPTYEGPPPPPNRFGIKPGYRWDGVDRSNGFERKLFLKLNANERLRAEFQAWSAEAM</sequence>
<accession>A0A2N1JAY4</accession>
<feature type="region of interest" description="Disordered" evidence="2">
    <location>
        <begin position="20"/>
        <end position="165"/>
    </location>
</feature>
<dbReference type="Pfam" id="PF09736">
    <property type="entry name" value="Bud13"/>
    <property type="match status" value="1"/>
</dbReference>
<dbReference type="GO" id="GO:0070274">
    <property type="term" value="C:RES complex"/>
    <property type="evidence" value="ECO:0007669"/>
    <property type="project" value="TreeGrafter"/>
</dbReference>
<keyword evidence="4" id="KW-1185">Reference proteome</keyword>
<dbReference type="InterPro" id="IPR051112">
    <property type="entry name" value="CWC26_splicing_factor"/>
</dbReference>
<comment type="similarity">
    <text evidence="1">Belongs to the CWC26 family.</text>
</comment>
<feature type="compositionally biased region" description="Low complexity" evidence="2">
    <location>
        <begin position="73"/>
        <end position="91"/>
    </location>
</feature>
<dbReference type="OrthoDB" id="6022at2759"/>
<evidence type="ECO:0000256" key="2">
    <source>
        <dbReference type="SAM" id="MobiDB-lite"/>
    </source>
</evidence>
<reference evidence="3 4" key="1">
    <citation type="submission" date="2017-10" db="EMBL/GenBank/DDBJ databases">
        <title>A novel species of cold-tolerant Malassezia isolated from bats.</title>
        <authorList>
            <person name="Lorch J.M."/>
            <person name="Palmer J.M."/>
            <person name="Vanderwolf K.J."/>
            <person name="Schmidt K.Z."/>
            <person name="Verant M.L."/>
            <person name="Weller T.J."/>
            <person name="Blehert D.S."/>
        </authorList>
    </citation>
    <scope>NUCLEOTIDE SEQUENCE [LARGE SCALE GENOMIC DNA]</scope>
    <source>
        <strain evidence="3 4">NWHC:44797-103</strain>
    </source>
</reference>
<dbReference type="InterPro" id="IPR018609">
    <property type="entry name" value="Bud13"/>
</dbReference>
<dbReference type="PANTHER" id="PTHR31809">
    <property type="entry name" value="BUD13 HOMOLOG"/>
    <property type="match status" value="1"/>
</dbReference>
<dbReference type="AlphaFoldDB" id="A0A2N1JAY4"/>
<dbReference type="PANTHER" id="PTHR31809:SF0">
    <property type="entry name" value="BUD13 HOMOLOG"/>
    <property type="match status" value="1"/>
</dbReference>
<dbReference type="GO" id="GO:0003723">
    <property type="term" value="F:RNA binding"/>
    <property type="evidence" value="ECO:0007669"/>
    <property type="project" value="TreeGrafter"/>
</dbReference>
<dbReference type="GeneID" id="80902208"/>
<dbReference type="EMBL" id="KZ454991">
    <property type="protein sequence ID" value="PKI83711.1"/>
    <property type="molecule type" value="Genomic_DNA"/>
</dbReference>
<dbReference type="RefSeq" id="XP_056063499.1">
    <property type="nucleotide sequence ID" value="XM_056207524.1"/>
</dbReference>
<dbReference type="Proteomes" id="UP000232875">
    <property type="component" value="Unassembled WGS sequence"/>
</dbReference>
<proteinExistence type="inferred from homology"/>